<dbReference type="RefSeq" id="WP_194703958.1">
    <property type="nucleotide sequence ID" value="NZ_JADKNH010000019.1"/>
</dbReference>
<dbReference type="InterPro" id="IPR051534">
    <property type="entry name" value="CBASS_pafABC_assoc_protein"/>
</dbReference>
<dbReference type="SUPFAM" id="SSF46785">
    <property type="entry name" value="Winged helix' DNA-binding domain"/>
    <property type="match status" value="1"/>
</dbReference>
<comment type="caution">
    <text evidence="4">The sequence shown here is derived from an EMBL/GenBank/DDBJ whole genome shotgun (WGS) entry which is preliminary data.</text>
</comment>
<sequence length="323" mass="37135">MKMYRLMGILLMLENTTTLTAKELADHFEVSIRTIYRDLDILSQAGFSIVTESGHGGGISLMNSKRIQLKAMDENEILSLVQKIIVKDSKDVISENIALKIRGQLTEDSQKKFDILKKAMLVDHTTWDGKDYSVGEKRTLIQKAILNQLKMKVDYEGNRGLTINRIIHPLGLAQKNQQWYLVAYCEMREDYRVFKLSKMIMLKLCDITFKVPPHFDLEVFWDESVKRRMGAKNRHALSEGEKFPGSGYPVELACDQNFLNYLDAFEMLTSYGSVHTFNLINEDVAMSQLFLHCDAIKIISPDALRNRIQRKAEMILKKNFNIG</sequence>
<reference evidence="4 5" key="1">
    <citation type="submission" date="2020-11" db="EMBL/GenBank/DDBJ databases">
        <title>Fusibacter basophilias sp. nov.</title>
        <authorList>
            <person name="Qiu D."/>
        </authorList>
    </citation>
    <scope>NUCLEOTIDE SEQUENCE [LARGE SCALE GENOMIC DNA]</scope>
    <source>
        <strain evidence="4 5">Q10-2</strain>
    </source>
</reference>
<protein>
    <submittedName>
        <fullName evidence="4">WYL domain-containing protein</fullName>
    </submittedName>
</protein>
<dbReference type="Pfam" id="PF13280">
    <property type="entry name" value="WYL"/>
    <property type="match status" value="1"/>
</dbReference>
<evidence type="ECO:0000259" key="3">
    <source>
        <dbReference type="PROSITE" id="PS51000"/>
    </source>
</evidence>
<dbReference type="EMBL" id="JADKNH010000019">
    <property type="protein sequence ID" value="MBF4695720.1"/>
    <property type="molecule type" value="Genomic_DNA"/>
</dbReference>
<feature type="domain" description="HTH deoR-type" evidence="3">
    <location>
        <begin position="2"/>
        <end position="60"/>
    </location>
</feature>
<accession>A0ABR9ZZ33</accession>
<dbReference type="PROSITE" id="PS51000">
    <property type="entry name" value="HTH_DEOR_2"/>
    <property type="match status" value="1"/>
</dbReference>
<evidence type="ECO:0000256" key="2">
    <source>
        <dbReference type="ARBA" id="ARBA00023163"/>
    </source>
</evidence>
<dbReference type="Proteomes" id="UP000614200">
    <property type="component" value="Unassembled WGS sequence"/>
</dbReference>
<keyword evidence="2" id="KW-0804">Transcription</keyword>
<dbReference type="PROSITE" id="PS52050">
    <property type="entry name" value="WYL"/>
    <property type="match status" value="1"/>
</dbReference>
<gene>
    <name evidence="4" type="ORF">ISU02_21705</name>
</gene>
<dbReference type="InterPro" id="IPR026881">
    <property type="entry name" value="WYL_dom"/>
</dbReference>
<dbReference type="Pfam" id="PF08279">
    <property type="entry name" value="HTH_11"/>
    <property type="match status" value="1"/>
</dbReference>
<dbReference type="InterPro" id="IPR013196">
    <property type="entry name" value="HTH_11"/>
</dbReference>
<evidence type="ECO:0000313" key="4">
    <source>
        <dbReference type="EMBL" id="MBF4695720.1"/>
    </source>
</evidence>
<dbReference type="Gene3D" id="1.10.10.10">
    <property type="entry name" value="Winged helix-like DNA-binding domain superfamily/Winged helix DNA-binding domain"/>
    <property type="match status" value="1"/>
</dbReference>
<dbReference type="InterPro" id="IPR036388">
    <property type="entry name" value="WH-like_DNA-bd_sf"/>
</dbReference>
<evidence type="ECO:0000313" key="5">
    <source>
        <dbReference type="Proteomes" id="UP000614200"/>
    </source>
</evidence>
<proteinExistence type="predicted"/>
<keyword evidence="1" id="KW-0805">Transcription regulation</keyword>
<dbReference type="PANTHER" id="PTHR34580">
    <property type="match status" value="1"/>
</dbReference>
<organism evidence="4 5">
    <name type="scientific">Fusibacter ferrireducens</name>
    <dbReference type="NCBI Taxonomy" id="2785058"/>
    <lineage>
        <taxon>Bacteria</taxon>
        <taxon>Bacillati</taxon>
        <taxon>Bacillota</taxon>
        <taxon>Clostridia</taxon>
        <taxon>Eubacteriales</taxon>
        <taxon>Eubacteriales Family XII. Incertae Sedis</taxon>
        <taxon>Fusibacter</taxon>
    </lineage>
</organism>
<keyword evidence="5" id="KW-1185">Reference proteome</keyword>
<dbReference type="InterPro" id="IPR036390">
    <property type="entry name" value="WH_DNA-bd_sf"/>
</dbReference>
<name>A0ABR9ZZ33_9FIRM</name>
<dbReference type="InterPro" id="IPR001034">
    <property type="entry name" value="DeoR_HTH"/>
</dbReference>
<dbReference type="SMART" id="SM00420">
    <property type="entry name" value="HTH_DEOR"/>
    <property type="match status" value="1"/>
</dbReference>
<dbReference type="PANTHER" id="PTHR34580:SF1">
    <property type="entry name" value="PROTEIN PAFC"/>
    <property type="match status" value="1"/>
</dbReference>
<evidence type="ECO:0000256" key="1">
    <source>
        <dbReference type="ARBA" id="ARBA00023015"/>
    </source>
</evidence>